<dbReference type="PANTHER" id="PTHR34220:SF7">
    <property type="entry name" value="SENSOR HISTIDINE KINASE YPDA"/>
    <property type="match status" value="1"/>
</dbReference>
<dbReference type="EC" id="2.7.13.3" evidence="2"/>
<dbReference type="InterPro" id="IPR004358">
    <property type="entry name" value="Sig_transdc_His_kin-like_C"/>
</dbReference>
<dbReference type="PANTHER" id="PTHR34220">
    <property type="entry name" value="SENSOR HISTIDINE KINASE YPDA"/>
    <property type="match status" value="1"/>
</dbReference>
<keyword evidence="3" id="KW-1133">Transmembrane helix</keyword>
<dbReference type="Pfam" id="PF02518">
    <property type="entry name" value="HATPase_c"/>
    <property type="match status" value="1"/>
</dbReference>
<protein>
    <recommendedName>
        <fullName evidence="2">histidine kinase</fullName>
        <ecNumber evidence="2">2.7.13.3</ecNumber>
    </recommendedName>
</protein>
<keyword evidence="5" id="KW-0808">Transferase</keyword>
<evidence type="ECO:0000313" key="5">
    <source>
        <dbReference type="EMBL" id="NIJ66948.1"/>
    </source>
</evidence>
<evidence type="ECO:0000256" key="1">
    <source>
        <dbReference type="ARBA" id="ARBA00000085"/>
    </source>
</evidence>
<dbReference type="GO" id="GO:0016020">
    <property type="term" value="C:membrane"/>
    <property type="evidence" value="ECO:0007669"/>
    <property type="project" value="InterPro"/>
</dbReference>
<dbReference type="PRINTS" id="PR00344">
    <property type="entry name" value="BCTRLSENSOR"/>
</dbReference>
<keyword evidence="5" id="KW-0418">Kinase</keyword>
<dbReference type="Pfam" id="PF06580">
    <property type="entry name" value="His_kinase"/>
    <property type="match status" value="1"/>
</dbReference>
<evidence type="ECO:0000259" key="4">
    <source>
        <dbReference type="PROSITE" id="PS50109"/>
    </source>
</evidence>
<dbReference type="Gene3D" id="3.30.565.10">
    <property type="entry name" value="Histidine kinase-like ATPase, C-terminal domain"/>
    <property type="match status" value="1"/>
</dbReference>
<feature type="domain" description="Histidine kinase" evidence="4">
    <location>
        <begin position="277"/>
        <end position="373"/>
    </location>
</feature>
<dbReference type="InterPro" id="IPR005467">
    <property type="entry name" value="His_kinase_dom"/>
</dbReference>
<dbReference type="InterPro" id="IPR003594">
    <property type="entry name" value="HATPase_dom"/>
</dbReference>
<comment type="catalytic activity">
    <reaction evidence="1">
        <text>ATP + protein L-histidine = ADP + protein N-phospho-L-histidine.</text>
        <dbReference type="EC" id="2.7.13.3"/>
    </reaction>
</comment>
<dbReference type="GO" id="GO:0000155">
    <property type="term" value="F:phosphorelay sensor kinase activity"/>
    <property type="evidence" value="ECO:0007669"/>
    <property type="project" value="InterPro"/>
</dbReference>
<keyword evidence="3" id="KW-0812">Transmembrane</keyword>
<dbReference type="InterPro" id="IPR036890">
    <property type="entry name" value="HATPase_C_sf"/>
</dbReference>
<reference evidence="5 6" key="1">
    <citation type="submission" date="2020-03" db="EMBL/GenBank/DDBJ databases">
        <title>Genomic Encyclopedia of Type Strains, Phase IV (KMG-IV): sequencing the most valuable type-strain genomes for metagenomic binning, comparative biology and taxonomic classification.</title>
        <authorList>
            <person name="Goeker M."/>
        </authorList>
    </citation>
    <scope>NUCLEOTIDE SEQUENCE [LARGE SCALE GENOMIC DNA]</scope>
    <source>
        <strain evidence="5 6">DSM 4733</strain>
    </source>
</reference>
<evidence type="ECO:0000313" key="6">
    <source>
        <dbReference type="Proteomes" id="UP000564677"/>
    </source>
</evidence>
<dbReference type="SUPFAM" id="SSF55874">
    <property type="entry name" value="ATPase domain of HSP90 chaperone/DNA topoisomerase II/histidine kinase"/>
    <property type="match status" value="1"/>
</dbReference>
<dbReference type="AlphaFoldDB" id="A0A7X5V311"/>
<keyword evidence="3" id="KW-0472">Membrane</keyword>
<name>A0A7X5V311_9SPHN</name>
<feature type="transmembrane region" description="Helical" evidence="3">
    <location>
        <begin position="134"/>
        <end position="161"/>
    </location>
</feature>
<organism evidence="5 6">
    <name type="scientific">Sphingomonas leidyi</name>
    <dbReference type="NCBI Taxonomy" id="68569"/>
    <lineage>
        <taxon>Bacteria</taxon>
        <taxon>Pseudomonadati</taxon>
        <taxon>Pseudomonadota</taxon>
        <taxon>Alphaproteobacteria</taxon>
        <taxon>Sphingomonadales</taxon>
        <taxon>Sphingomonadaceae</taxon>
        <taxon>Sphingomonas</taxon>
    </lineage>
</organism>
<gene>
    <name evidence="5" type="ORF">FHR20_003926</name>
</gene>
<feature type="transmembrane region" description="Helical" evidence="3">
    <location>
        <begin position="97"/>
        <end position="122"/>
    </location>
</feature>
<dbReference type="InterPro" id="IPR010559">
    <property type="entry name" value="Sig_transdc_His_kin_internal"/>
</dbReference>
<dbReference type="PROSITE" id="PS50109">
    <property type="entry name" value="HIS_KIN"/>
    <property type="match status" value="1"/>
</dbReference>
<feature type="transmembrane region" description="Helical" evidence="3">
    <location>
        <begin position="65"/>
        <end position="85"/>
    </location>
</feature>
<accession>A0A7X5V311</accession>
<proteinExistence type="predicted"/>
<dbReference type="Proteomes" id="UP000564677">
    <property type="component" value="Unassembled WGS sequence"/>
</dbReference>
<dbReference type="EMBL" id="JAASQV010000005">
    <property type="protein sequence ID" value="NIJ66948.1"/>
    <property type="molecule type" value="Genomic_DNA"/>
</dbReference>
<sequence>MATLDPSSPFLAQPLKQPAPAALSRPFFEDKNRAFWMLQAGGWTGYLLLRTVVSLSNGFSVEGVIAVIIESIIGYCLTLLLSTLYGYYRRLPRIPGILLTLATLGTATAIYAVLDAFIYSFIKMPTPNISFNLVVGTVFINFTVLAGWSALYFAINFYLIVEQQIDQMQALEVQASHAQLAMLRYQLNPHFLFNTLNSISTLVLLKQTERANIMLSRLSSFLRYTLANEPTAHVTLAQEAETLKLYLEIEKMRFDERLRPHFDIDERVAKARLPSLLLQPLVENAIKYAVTPQEEGADITVSARLAGERVQIAVSDTGPGLIEAKQRPTLSTGVGLANIKERLAQAFGPDHRFETRSDPGKGFSVEIEIPFQIEEPNREAA</sequence>
<comment type="caution">
    <text evidence="5">The sequence shown here is derived from an EMBL/GenBank/DDBJ whole genome shotgun (WGS) entry which is preliminary data.</text>
</comment>
<dbReference type="SMART" id="SM00387">
    <property type="entry name" value="HATPase_c"/>
    <property type="match status" value="1"/>
</dbReference>
<keyword evidence="6" id="KW-1185">Reference proteome</keyword>
<evidence type="ECO:0000256" key="3">
    <source>
        <dbReference type="SAM" id="Phobius"/>
    </source>
</evidence>
<dbReference type="InterPro" id="IPR050640">
    <property type="entry name" value="Bact_2-comp_sensor_kinase"/>
</dbReference>
<evidence type="ECO:0000256" key="2">
    <source>
        <dbReference type="ARBA" id="ARBA00012438"/>
    </source>
</evidence>